<dbReference type="Proteomes" id="UP000827872">
    <property type="component" value="Linkage Group LG06"/>
</dbReference>
<name>A0ACB8FSK3_9SAUR</name>
<dbReference type="EMBL" id="CM037619">
    <property type="protein sequence ID" value="KAH8008151.1"/>
    <property type="molecule type" value="Genomic_DNA"/>
</dbReference>
<proteinExistence type="predicted"/>
<keyword evidence="2" id="KW-1185">Reference proteome</keyword>
<comment type="caution">
    <text evidence="1">The sequence shown here is derived from an EMBL/GenBank/DDBJ whole genome shotgun (WGS) entry which is preliminary data.</text>
</comment>
<evidence type="ECO:0000313" key="2">
    <source>
        <dbReference type="Proteomes" id="UP000827872"/>
    </source>
</evidence>
<sequence length="87" mass="9330">MKLTTTEILLLMLTGFPLLEANDPTDKSSPFYYDYHALRVGGMIFAGVLCFIGIAILISGKCKCKKKRSVQALVPVKSSAAGGSTEC</sequence>
<gene>
    <name evidence="1" type="primary">FXYD3</name>
    <name evidence="1" type="ORF">K3G42_028090</name>
</gene>
<evidence type="ECO:0000313" key="1">
    <source>
        <dbReference type="EMBL" id="KAH8008151.1"/>
    </source>
</evidence>
<reference evidence="1" key="1">
    <citation type="submission" date="2021-08" db="EMBL/GenBank/DDBJ databases">
        <title>The first chromosome-level gecko genome reveals the dynamic sex chromosomes of Neotropical dwarf geckos (Sphaerodactylidae: Sphaerodactylus).</title>
        <authorList>
            <person name="Pinto B.J."/>
            <person name="Keating S.E."/>
            <person name="Gamble T."/>
        </authorList>
    </citation>
    <scope>NUCLEOTIDE SEQUENCE</scope>
    <source>
        <strain evidence="1">TG3544</strain>
    </source>
</reference>
<organism evidence="1 2">
    <name type="scientific">Sphaerodactylus townsendi</name>
    <dbReference type="NCBI Taxonomy" id="933632"/>
    <lineage>
        <taxon>Eukaryota</taxon>
        <taxon>Metazoa</taxon>
        <taxon>Chordata</taxon>
        <taxon>Craniata</taxon>
        <taxon>Vertebrata</taxon>
        <taxon>Euteleostomi</taxon>
        <taxon>Lepidosauria</taxon>
        <taxon>Squamata</taxon>
        <taxon>Bifurcata</taxon>
        <taxon>Gekkota</taxon>
        <taxon>Sphaerodactylidae</taxon>
        <taxon>Sphaerodactylus</taxon>
    </lineage>
</organism>
<protein>
    <submittedName>
        <fullName evidence="1">FXYD domain-containing ion transport regulator 3</fullName>
    </submittedName>
</protein>
<accession>A0ACB8FSK3</accession>